<feature type="domain" description="RNase H type-1" evidence="1">
    <location>
        <begin position="110"/>
        <end position="184"/>
    </location>
</feature>
<organism evidence="2 3">
    <name type="scientific">Cinchona calisaya</name>
    <dbReference type="NCBI Taxonomy" id="153742"/>
    <lineage>
        <taxon>Eukaryota</taxon>
        <taxon>Viridiplantae</taxon>
        <taxon>Streptophyta</taxon>
        <taxon>Embryophyta</taxon>
        <taxon>Tracheophyta</taxon>
        <taxon>Spermatophyta</taxon>
        <taxon>Magnoliopsida</taxon>
        <taxon>eudicotyledons</taxon>
        <taxon>Gunneridae</taxon>
        <taxon>Pentapetalae</taxon>
        <taxon>asterids</taxon>
        <taxon>lamiids</taxon>
        <taxon>Gentianales</taxon>
        <taxon>Rubiaceae</taxon>
        <taxon>Cinchonoideae</taxon>
        <taxon>Cinchoneae</taxon>
        <taxon>Cinchona</taxon>
    </lineage>
</organism>
<evidence type="ECO:0000259" key="1">
    <source>
        <dbReference type="Pfam" id="PF13456"/>
    </source>
</evidence>
<dbReference type="InterPro" id="IPR053151">
    <property type="entry name" value="RNase_H-like"/>
</dbReference>
<dbReference type="AlphaFoldDB" id="A0ABD2ZHT9"/>
<evidence type="ECO:0000313" key="2">
    <source>
        <dbReference type="EMBL" id="KAL3519029.1"/>
    </source>
</evidence>
<dbReference type="Proteomes" id="UP001630127">
    <property type="component" value="Unassembled WGS sequence"/>
</dbReference>
<dbReference type="InterPro" id="IPR002156">
    <property type="entry name" value="RNaseH_domain"/>
</dbReference>
<sequence>MIDAGDILVYNGGEVSQIEVSSSLIRDGDGVVPGGSMHEPCVSVHKPCICDAMNANVQQSGLKHEYHQRVVLNRVLHDFLKHLPVWGIENLQEKPKEQSTNQTKRMSKLNVDGSFISFTSLARGRGLLRDSASHLLPGFASSYGHKMIIVAKIMAFIEGVKLCIAHGYTKMVIESDSQVRCEMVLNDIFYSWHLDAPICEARHLLA</sequence>
<dbReference type="Pfam" id="PF13456">
    <property type="entry name" value="RVT_3"/>
    <property type="match status" value="1"/>
</dbReference>
<evidence type="ECO:0000313" key="3">
    <source>
        <dbReference type="Proteomes" id="UP001630127"/>
    </source>
</evidence>
<dbReference type="PANTHER" id="PTHR47723">
    <property type="entry name" value="OS05G0353850 PROTEIN"/>
    <property type="match status" value="1"/>
</dbReference>
<dbReference type="InterPro" id="IPR044730">
    <property type="entry name" value="RNase_H-like_dom_plant"/>
</dbReference>
<name>A0ABD2ZHT9_9GENT</name>
<protein>
    <recommendedName>
        <fullName evidence="1">RNase H type-1 domain-containing protein</fullName>
    </recommendedName>
</protein>
<dbReference type="PANTHER" id="PTHR47723:SF19">
    <property type="entry name" value="POLYNUCLEOTIDYL TRANSFERASE, RIBONUCLEASE H-LIKE SUPERFAMILY PROTEIN"/>
    <property type="match status" value="1"/>
</dbReference>
<dbReference type="SUPFAM" id="SSF53098">
    <property type="entry name" value="Ribonuclease H-like"/>
    <property type="match status" value="1"/>
</dbReference>
<reference evidence="2 3" key="1">
    <citation type="submission" date="2024-11" db="EMBL/GenBank/DDBJ databases">
        <title>A near-complete genome assembly of Cinchona calisaya.</title>
        <authorList>
            <person name="Lian D.C."/>
            <person name="Zhao X.W."/>
            <person name="Wei L."/>
        </authorList>
    </citation>
    <scope>NUCLEOTIDE SEQUENCE [LARGE SCALE GENOMIC DNA]</scope>
    <source>
        <tissue evidence="2">Nenye</tissue>
    </source>
</reference>
<dbReference type="Gene3D" id="3.30.420.10">
    <property type="entry name" value="Ribonuclease H-like superfamily/Ribonuclease H"/>
    <property type="match status" value="1"/>
</dbReference>
<dbReference type="InterPro" id="IPR036397">
    <property type="entry name" value="RNaseH_sf"/>
</dbReference>
<accession>A0ABD2ZHT9</accession>
<comment type="caution">
    <text evidence="2">The sequence shown here is derived from an EMBL/GenBank/DDBJ whole genome shotgun (WGS) entry which is preliminary data.</text>
</comment>
<gene>
    <name evidence="2" type="ORF">ACH5RR_021618</name>
</gene>
<dbReference type="InterPro" id="IPR012337">
    <property type="entry name" value="RNaseH-like_sf"/>
</dbReference>
<keyword evidence="3" id="KW-1185">Reference proteome</keyword>
<dbReference type="CDD" id="cd06222">
    <property type="entry name" value="RNase_H_like"/>
    <property type="match status" value="1"/>
</dbReference>
<dbReference type="EMBL" id="JBJUIK010000009">
    <property type="protein sequence ID" value="KAL3519029.1"/>
    <property type="molecule type" value="Genomic_DNA"/>
</dbReference>
<proteinExistence type="predicted"/>